<accession>A0A4Y2IQV0</accession>
<dbReference type="Proteomes" id="UP000499080">
    <property type="component" value="Unassembled WGS sequence"/>
</dbReference>
<keyword evidence="2" id="KW-1185">Reference proteome</keyword>
<organism evidence="1 2">
    <name type="scientific">Araneus ventricosus</name>
    <name type="common">Orbweaver spider</name>
    <name type="synonym">Epeira ventricosa</name>
    <dbReference type="NCBI Taxonomy" id="182803"/>
    <lineage>
        <taxon>Eukaryota</taxon>
        <taxon>Metazoa</taxon>
        <taxon>Ecdysozoa</taxon>
        <taxon>Arthropoda</taxon>
        <taxon>Chelicerata</taxon>
        <taxon>Arachnida</taxon>
        <taxon>Araneae</taxon>
        <taxon>Araneomorphae</taxon>
        <taxon>Entelegynae</taxon>
        <taxon>Araneoidea</taxon>
        <taxon>Araneidae</taxon>
        <taxon>Araneus</taxon>
    </lineage>
</organism>
<evidence type="ECO:0000313" key="2">
    <source>
        <dbReference type="Proteomes" id="UP000499080"/>
    </source>
</evidence>
<dbReference type="EMBL" id="BGPR01002867">
    <property type="protein sequence ID" value="GBM80231.1"/>
    <property type="molecule type" value="Genomic_DNA"/>
</dbReference>
<name>A0A4Y2IQV0_ARAVE</name>
<sequence length="99" mass="11459">MAQKNPFPTSYQRTLFHMHKPIVEIVADIYTSQQREMKILNPLHQSLKLVIVVYETAQSYLWNVAFLVVEQDSKTPRATSPFELWSFPINDCFRNAGGS</sequence>
<dbReference type="AlphaFoldDB" id="A0A4Y2IQV0"/>
<comment type="caution">
    <text evidence="1">The sequence shown here is derived from an EMBL/GenBank/DDBJ whole genome shotgun (WGS) entry which is preliminary data.</text>
</comment>
<protein>
    <submittedName>
        <fullName evidence="1">Uncharacterized protein</fullName>
    </submittedName>
</protein>
<reference evidence="1 2" key="1">
    <citation type="journal article" date="2019" name="Sci. Rep.">
        <title>Orb-weaving spider Araneus ventricosus genome elucidates the spidroin gene catalogue.</title>
        <authorList>
            <person name="Kono N."/>
            <person name="Nakamura H."/>
            <person name="Ohtoshi R."/>
            <person name="Moran D.A.P."/>
            <person name="Shinohara A."/>
            <person name="Yoshida Y."/>
            <person name="Fujiwara M."/>
            <person name="Mori M."/>
            <person name="Tomita M."/>
            <person name="Arakawa K."/>
        </authorList>
    </citation>
    <scope>NUCLEOTIDE SEQUENCE [LARGE SCALE GENOMIC DNA]</scope>
</reference>
<proteinExistence type="predicted"/>
<evidence type="ECO:0000313" key="1">
    <source>
        <dbReference type="EMBL" id="GBM80231.1"/>
    </source>
</evidence>
<gene>
    <name evidence="1" type="ORF">AVEN_25311_1</name>
</gene>